<dbReference type="InterPro" id="IPR006656">
    <property type="entry name" value="Mopterin_OxRdtase"/>
</dbReference>
<proteinExistence type="inferred from homology"/>
<dbReference type="GO" id="GO:0046872">
    <property type="term" value="F:metal ion binding"/>
    <property type="evidence" value="ECO:0007669"/>
    <property type="project" value="UniProtKB-KW"/>
</dbReference>
<evidence type="ECO:0000259" key="5">
    <source>
        <dbReference type="PROSITE" id="PS51669"/>
    </source>
</evidence>
<comment type="caution">
    <text evidence="6">The sequence shown here is derived from an EMBL/GenBank/DDBJ whole genome shotgun (WGS) entry which is preliminary data.</text>
</comment>
<dbReference type="InterPro" id="IPR006963">
    <property type="entry name" value="Mopterin_OxRdtase_4Fe-4S_dom"/>
</dbReference>
<comment type="similarity">
    <text evidence="1">Belongs to the prokaryotic molybdopterin-containing oxidoreductase family.</text>
</comment>
<dbReference type="InterPro" id="IPR009010">
    <property type="entry name" value="Asp_de-COase-like_dom_sf"/>
</dbReference>
<dbReference type="Pfam" id="PF04879">
    <property type="entry name" value="Molybdop_Fe4S4"/>
    <property type="match status" value="1"/>
</dbReference>
<evidence type="ECO:0000256" key="3">
    <source>
        <dbReference type="ARBA" id="ARBA00023004"/>
    </source>
</evidence>
<reference evidence="7" key="1">
    <citation type="submission" date="2018-01" db="EMBL/GenBank/DDBJ databases">
        <title>Rubneribacter badeniensis gen. nov., sp. nov., and Colonibacter rubneri, gen. nov., sp. nov., WGS of new members of the Eggerthellaceae.</title>
        <authorList>
            <person name="Danylec N."/>
            <person name="Stoll D.A."/>
            <person name="Doetsch A."/>
            <person name="Kulling S.E."/>
            <person name="Huch M."/>
        </authorList>
    </citation>
    <scope>NUCLEOTIDE SEQUENCE [LARGE SCALE GENOMIC DNA]</scope>
    <source>
        <strain evidence="7">ResAG-96</strain>
    </source>
</reference>
<dbReference type="Gene3D" id="3.30.200.210">
    <property type="match status" value="1"/>
</dbReference>
<keyword evidence="4" id="KW-0411">Iron-sulfur</keyword>
<keyword evidence="3" id="KW-0408">Iron</keyword>
<evidence type="ECO:0000256" key="2">
    <source>
        <dbReference type="ARBA" id="ARBA00022723"/>
    </source>
</evidence>
<dbReference type="GO" id="GO:0043546">
    <property type="term" value="F:molybdopterin cofactor binding"/>
    <property type="evidence" value="ECO:0007669"/>
    <property type="project" value="InterPro"/>
</dbReference>
<evidence type="ECO:0000313" key="7">
    <source>
        <dbReference type="Proteomes" id="UP000236197"/>
    </source>
</evidence>
<dbReference type="Gene3D" id="2.40.40.20">
    <property type="match status" value="1"/>
</dbReference>
<dbReference type="Proteomes" id="UP000236197">
    <property type="component" value="Unassembled WGS sequence"/>
</dbReference>
<keyword evidence="7" id="KW-1185">Reference proteome</keyword>
<dbReference type="GO" id="GO:0051536">
    <property type="term" value="F:iron-sulfur cluster binding"/>
    <property type="evidence" value="ECO:0007669"/>
    <property type="project" value="UniProtKB-KW"/>
</dbReference>
<protein>
    <submittedName>
        <fullName evidence="6">Molybdopterin oxidoreductase</fullName>
    </submittedName>
</protein>
<dbReference type="Gene3D" id="3.40.50.740">
    <property type="match status" value="1"/>
</dbReference>
<evidence type="ECO:0000313" key="6">
    <source>
        <dbReference type="EMBL" id="PNV68677.1"/>
    </source>
</evidence>
<dbReference type="PROSITE" id="PS51669">
    <property type="entry name" value="4FE4S_MOW_BIS_MGD"/>
    <property type="match status" value="1"/>
</dbReference>
<dbReference type="EMBL" id="PPEK01000001">
    <property type="protein sequence ID" value="PNV68677.1"/>
    <property type="molecule type" value="Genomic_DNA"/>
</dbReference>
<dbReference type="InterPro" id="IPR006657">
    <property type="entry name" value="MoPterin_dinucl-bd_dom"/>
</dbReference>
<organism evidence="6 7">
    <name type="scientific">Enteroscipio rubneri</name>
    <dbReference type="NCBI Taxonomy" id="2070686"/>
    <lineage>
        <taxon>Bacteria</taxon>
        <taxon>Bacillati</taxon>
        <taxon>Actinomycetota</taxon>
        <taxon>Coriobacteriia</taxon>
        <taxon>Eggerthellales</taxon>
        <taxon>Eggerthellaceae</taxon>
        <taxon>Enteroscipio</taxon>
    </lineage>
</organism>
<feature type="domain" description="4Fe-4S Mo/W bis-MGD-type" evidence="5">
    <location>
        <begin position="104"/>
        <end position="161"/>
    </location>
</feature>
<accession>A0A2K2UEB4</accession>
<keyword evidence="2" id="KW-0479">Metal-binding</keyword>
<evidence type="ECO:0000256" key="1">
    <source>
        <dbReference type="ARBA" id="ARBA00010312"/>
    </source>
</evidence>
<dbReference type="SUPFAM" id="SSF53706">
    <property type="entry name" value="Formate dehydrogenase/DMSO reductase, domains 1-3"/>
    <property type="match status" value="1"/>
</dbReference>
<sequence length="871" mass="95651">MELDFSYENMFSYEKRIGQSFKTRTGKASAIMGDMPSSQVRIAHMKKKEGEAMSAVAASTANLTRRNFLKASIAVAGGTWLGTAIGCSSGDSLSGEGSSSQAEEQVFNGVCKPNCFHGCQLKVHVREGKVVKTSAAPYPNPEFNRICLRGLSHVTNIYDPDRVQYPLKRVGERGANEWERISWEDAIAEIAEKFTSYREEFGDQAVMKCAVSGNYGSINGGFTSKFFSSINASTMAPSLDLSNAIGLNRVVGWAGTWMGNDPRDLKNAKNIFIWGNNITDAQIHEWHFVADAIEAGSNVIVVDPIFTHMAAKAQKFVPIRPGADAALILSMMQVVIEEDLIDREFMQKYTVAPFLVRDDTGMFLRMSDVGVQPAEGPVNLLTGEPTKIDPAVVWDGVAGASASSAECAAPEIEGEFTVEGVACHTAYSLLKAEASQYPPDVAEGITEVPAATIVELAHLAADGPVTHRVGWGPQAYDNGVHPHHAGAALAAITGQMCEPGKIYGCADINGFTGFDATLSAPATPVTSPTISNLIMPEVMETGTYMGEDIVIKALWVYQGNPLCTFVDSNAKKKMFDKFEFIVTVDSMLTDTARYSDMVLPCAQFFEYEDIVGSGNNNHVVHCDKAIDPPFEAKPDTEIMRMLAEKMGMADLFPESDSEWLQKYVDTEAAAALGISYDALKEKKAIRWAPDPLVRWTDKKFLTPSGRMEFYVEAPTPMDYYGQQIDVNREHLPRFFPPTEAWPENPLHEKYPFVLLSERPRFRVHGQWFNNRILRELDPEPTVKINPADAAAKGIKTGDHVECYNDRGHAVAMAVLNEAVRPGTLVYPKSWQVHQHLAGGWSELSSSSHDPVAVNQSYMDELCDIRAWEGAE</sequence>
<gene>
    <name evidence="6" type="ORF">C2L71_01450</name>
</gene>
<dbReference type="Pfam" id="PF00384">
    <property type="entry name" value="Molybdopterin"/>
    <property type="match status" value="1"/>
</dbReference>
<dbReference type="GO" id="GO:0016491">
    <property type="term" value="F:oxidoreductase activity"/>
    <property type="evidence" value="ECO:0007669"/>
    <property type="project" value="InterPro"/>
</dbReference>
<dbReference type="SUPFAM" id="SSF50692">
    <property type="entry name" value="ADC-like"/>
    <property type="match status" value="1"/>
</dbReference>
<dbReference type="SMART" id="SM00926">
    <property type="entry name" value="Molybdop_Fe4S4"/>
    <property type="match status" value="1"/>
</dbReference>
<dbReference type="Pfam" id="PF01568">
    <property type="entry name" value="Molydop_binding"/>
    <property type="match status" value="1"/>
</dbReference>
<dbReference type="PANTHER" id="PTHR43742">
    <property type="entry name" value="TRIMETHYLAMINE-N-OXIDE REDUCTASE"/>
    <property type="match status" value="1"/>
</dbReference>
<dbReference type="Gene3D" id="3.40.228.10">
    <property type="entry name" value="Dimethylsulfoxide Reductase, domain 2"/>
    <property type="match status" value="1"/>
</dbReference>
<dbReference type="PANTHER" id="PTHR43742:SF6">
    <property type="entry name" value="OXIDOREDUCTASE YYAE-RELATED"/>
    <property type="match status" value="1"/>
</dbReference>
<name>A0A2K2UEB4_9ACTN</name>
<dbReference type="InterPro" id="IPR050612">
    <property type="entry name" value="Prok_Mopterin_Oxidored"/>
</dbReference>
<evidence type="ECO:0000256" key="4">
    <source>
        <dbReference type="ARBA" id="ARBA00023014"/>
    </source>
</evidence>
<dbReference type="AlphaFoldDB" id="A0A2K2UEB4"/>